<reference evidence="1 2" key="1">
    <citation type="submission" date="2020-03" db="EMBL/GenBank/DDBJ databases">
        <title>Comparative genomics of Weissella paramesenteroides.</title>
        <authorList>
            <person name="Kant R."/>
            <person name="Takala T."/>
            <person name="Saris P."/>
        </authorList>
    </citation>
    <scope>NUCLEOTIDE SEQUENCE [LARGE SCALE GENOMIC DNA]</scope>
    <source>
        <strain evidence="1 2">SJ27-4</strain>
    </source>
</reference>
<comment type="caution">
    <text evidence="1">The sequence shown here is derived from an EMBL/GenBank/DDBJ whole genome shotgun (WGS) entry which is preliminary data.</text>
</comment>
<accession>A0ABD4XLM4</accession>
<sequence>MTENNRLAIRLNDKEMAKIEQSAATYGLTKSQYLKQVAQKSYLRKPLFDNATQQLIVRELAHQGNNLNQIAKYINANAANNIDMDRLNYNFEQIAKGYEKLWQQLQK</sequence>
<organism evidence="1 2">
    <name type="scientific">Weissella paramesenteroides</name>
    <name type="common">Leuconostoc paramesenteroides</name>
    <dbReference type="NCBI Taxonomy" id="1249"/>
    <lineage>
        <taxon>Bacteria</taxon>
        <taxon>Bacillati</taxon>
        <taxon>Bacillota</taxon>
        <taxon>Bacilli</taxon>
        <taxon>Lactobacillales</taxon>
        <taxon>Lactobacillaceae</taxon>
        <taxon>Weissella</taxon>
    </lineage>
</organism>
<evidence type="ECO:0000313" key="2">
    <source>
        <dbReference type="Proteomes" id="UP001215461"/>
    </source>
</evidence>
<dbReference type="EMBL" id="JAANXN010000021">
    <property type="protein sequence ID" value="MDF8372053.1"/>
    <property type="molecule type" value="Genomic_DNA"/>
</dbReference>
<dbReference type="Pfam" id="PF21983">
    <property type="entry name" value="NikA-like"/>
    <property type="match status" value="1"/>
</dbReference>
<proteinExistence type="predicted"/>
<gene>
    <name evidence="1" type="ORF">G9403_10560</name>
</gene>
<evidence type="ECO:0000313" key="1">
    <source>
        <dbReference type="EMBL" id="MDF8372053.1"/>
    </source>
</evidence>
<name>A0ABD4XLM4_WEIPA</name>
<dbReference type="Proteomes" id="UP001215461">
    <property type="component" value="Unassembled WGS sequence"/>
</dbReference>
<dbReference type="RefSeq" id="WP_259703990.1">
    <property type="nucleotide sequence ID" value="NZ_CP192271.1"/>
</dbReference>
<protein>
    <submittedName>
        <fullName evidence="1">MobC family plasmid mobilization relaxosome protein</fullName>
    </submittedName>
</protein>
<dbReference type="AlphaFoldDB" id="A0ABD4XLM4"/>
<dbReference type="InterPro" id="IPR053842">
    <property type="entry name" value="NikA-like"/>
</dbReference>